<reference evidence="7 8" key="1">
    <citation type="submission" date="2019-02" db="EMBL/GenBank/DDBJ databases">
        <authorList>
            <consortium name="Pathogen Informatics"/>
        </authorList>
    </citation>
    <scope>NUCLEOTIDE SEQUENCE [LARGE SCALE GENOMIC DNA]</scope>
    <source>
        <strain evidence="7 8">3012STDY7103891</strain>
    </source>
</reference>
<dbReference type="GO" id="GO:0016787">
    <property type="term" value="F:hydrolase activity"/>
    <property type="evidence" value="ECO:0007669"/>
    <property type="project" value="UniProtKB-UniRule"/>
</dbReference>
<dbReference type="SUPFAM" id="SSF52151">
    <property type="entry name" value="FabD/lysophospholipase-like"/>
    <property type="match status" value="1"/>
</dbReference>
<evidence type="ECO:0000313" key="6">
    <source>
        <dbReference type="EMBL" id="MDA7020327.1"/>
    </source>
</evidence>
<dbReference type="InterPro" id="IPR050301">
    <property type="entry name" value="NTE"/>
</dbReference>
<evidence type="ECO:0000259" key="5">
    <source>
        <dbReference type="PROSITE" id="PS51635"/>
    </source>
</evidence>
<keyword evidence="3 4" id="KW-0443">Lipid metabolism</keyword>
<evidence type="ECO:0000256" key="3">
    <source>
        <dbReference type="ARBA" id="ARBA00023098"/>
    </source>
</evidence>
<gene>
    <name evidence="7" type="ORF">NCTC10754_04353</name>
    <name evidence="6" type="ORF">PI499_00315</name>
</gene>
<feature type="short sequence motif" description="GXSXG" evidence="4">
    <location>
        <begin position="46"/>
        <end position="50"/>
    </location>
</feature>
<evidence type="ECO:0000256" key="2">
    <source>
        <dbReference type="ARBA" id="ARBA00022963"/>
    </source>
</evidence>
<feature type="domain" description="PNPLA" evidence="5">
    <location>
        <begin position="10"/>
        <end position="222"/>
    </location>
</feature>
<evidence type="ECO:0000313" key="9">
    <source>
        <dbReference type="Proteomes" id="UP001212337"/>
    </source>
</evidence>
<reference evidence="6 9" key="2">
    <citation type="submission" date="2023-01" db="EMBL/GenBank/DDBJ databases">
        <title>Effects of deletion of Siderophore biosynthase gene in Pseudomonas fragi on quorum sensing and spoliage ability.</title>
        <authorList>
            <person name="Cui F."/>
            <person name="Wang D."/>
            <person name="Liu J."/>
            <person name="Wang Q."/>
            <person name="Li T."/>
            <person name="Li J."/>
        </authorList>
    </citation>
    <scope>NUCLEOTIDE SEQUENCE [LARGE SCALE GENOMIC DNA]</scope>
    <source>
        <strain evidence="6 9">MS-10</strain>
    </source>
</reference>
<proteinExistence type="predicted"/>
<evidence type="ECO:0000313" key="7">
    <source>
        <dbReference type="EMBL" id="VFB21683.1"/>
    </source>
</evidence>
<dbReference type="PANTHER" id="PTHR14226:SF57">
    <property type="entry name" value="BLR7027 PROTEIN"/>
    <property type="match status" value="1"/>
</dbReference>
<dbReference type="GO" id="GO:0016042">
    <property type="term" value="P:lipid catabolic process"/>
    <property type="evidence" value="ECO:0007669"/>
    <property type="project" value="UniProtKB-UniRule"/>
</dbReference>
<organism evidence="7 8">
    <name type="scientific">Pseudomonas fragi</name>
    <dbReference type="NCBI Taxonomy" id="296"/>
    <lineage>
        <taxon>Bacteria</taxon>
        <taxon>Pseudomonadati</taxon>
        <taxon>Pseudomonadota</taxon>
        <taxon>Gammaproteobacteria</taxon>
        <taxon>Pseudomonadales</taxon>
        <taxon>Pseudomonadaceae</taxon>
        <taxon>Pseudomonas</taxon>
    </lineage>
</organism>
<dbReference type="InterPro" id="IPR002641">
    <property type="entry name" value="PNPLA_dom"/>
</dbReference>
<comment type="caution">
    <text evidence="4">Lacks conserved residue(s) required for the propagation of feature annotation.</text>
</comment>
<dbReference type="Gene3D" id="3.40.1090.10">
    <property type="entry name" value="Cytosolic phospholipase A2 catalytic domain"/>
    <property type="match status" value="1"/>
</dbReference>
<dbReference type="InterPro" id="IPR016035">
    <property type="entry name" value="Acyl_Trfase/lysoPLipase"/>
</dbReference>
<sequence>MTAVAPVTGLILSGGGARAAYQVGVLAAIAELLPAGAINPFPVIVGTSAGAINAVSLASGAMDFTRAVEHLTLFWQGFESRRVLRSDWSGVLHQATRFFAHSLLGLGSHVPVALLDSSPLRDLLQDRINFPGVEQAIAGHHLRAVAVTAFGYSSSQAVTFYQGKGTINGWLRHRRIGMPTALTVEHLLASSAIPLLFAPVKIGEEYFGDGAVRQSAPISPALHLGANRVLVVGVSGNPRGPDLQAGQSHYYNAQQPTLAQIGGHMLNSTFIDSLESDIELLERLNHFSRLLPRQSDNLGLSPVEVLVIAPSQPIDEIAARHRHELPAALRMFLRGPGATKTSGAGVLSYLLFEAGYCRELIELGRRDAMAKRDALCQFLRV</sequence>
<dbReference type="Proteomes" id="UP000330809">
    <property type="component" value="Unassembled WGS sequence"/>
</dbReference>
<keyword evidence="9" id="KW-1185">Reference proteome</keyword>
<feature type="active site" description="Nucleophile" evidence="4">
    <location>
        <position position="48"/>
    </location>
</feature>
<dbReference type="PANTHER" id="PTHR14226">
    <property type="entry name" value="NEUROPATHY TARGET ESTERASE/SWISS CHEESE D.MELANOGASTER"/>
    <property type="match status" value="1"/>
</dbReference>
<dbReference type="GeneID" id="89543895"/>
<dbReference type="CDD" id="cd07209">
    <property type="entry name" value="Pat_hypo_Ecoli_Z1214_like"/>
    <property type="match status" value="1"/>
</dbReference>
<feature type="active site" description="Proton acceptor" evidence="4">
    <location>
        <position position="209"/>
    </location>
</feature>
<keyword evidence="1 4" id="KW-0378">Hydrolase</keyword>
<feature type="short sequence motif" description="DGA/G" evidence="4">
    <location>
        <begin position="209"/>
        <end position="211"/>
    </location>
</feature>
<keyword evidence="2 4" id="KW-0442">Lipid degradation</keyword>
<evidence type="ECO:0000256" key="4">
    <source>
        <dbReference type="PROSITE-ProRule" id="PRU01161"/>
    </source>
</evidence>
<dbReference type="EMBL" id="JAQJVI010000001">
    <property type="protein sequence ID" value="MDA7020327.1"/>
    <property type="molecule type" value="Genomic_DNA"/>
</dbReference>
<dbReference type="RefSeq" id="WP_095002123.1">
    <property type="nucleotide sequence ID" value="NZ_CAACYJ010000040.1"/>
</dbReference>
<dbReference type="EMBL" id="CAACYJ010000040">
    <property type="protein sequence ID" value="VFB21683.1"/>
    <property type="molecule type" value="Genomic_DNA"/>
</dbReference>
<dbReference type="PROSITE" id="PS51635">
    <property type="entry name" value="PNPLA"/>
    <property type="match status" value="1"/>
</dbReference>
<accession>A0A267CT62</accession>
<dbReference type="Pfam" id="PF01734">
    <property type="entry name" value="Patatin"/>
    <property type="match status" value="1"/>
</dbReference>
<dbReference type="AlphaFoldDB" id="A0A267CT62"/>
<dbReference type="Proteomes" id="UP001212337">
    <property type="component" value="Unassembled WGS sequence"/>
</dbReference>
<evidence type="ECO:0000313" key="8">
    <source>
        <dbReference type="Proteomes" id="UP000330809"/>
    </source>
</evidence>
<name>A0A267CT62_PSEFR</name>
<protein>
    <submittedName>
        <fullName evidence="6">Patatin-like phospholipase family protein</fullName>
    </submittedName>
    <submittedName>
        <fullName evidence="7">Phospholipase, patatin family</fullName>
    </submittedName>
</protein>
<evidence type="ECO:0000256" key="1">
    <source>
        <dbReference type="ARBA" id="ARBA00022801"/>
    </source>
</evidence>